<evidence type="ECO:0000256" key="1">
    <source>
        <dbReference type="SAM" id="MobiDB-lite"/>
    </source>
</evidence>
<evidence type="ECO:0000313" key="2">
    <source>
        <dbReference type="EMBL" id="BCK74742.1"/>
    </source>
</evidence>
<proteinExistence type="predicted"/>
<dbReference type="Proteomes" id="UP000516424">
    <property type="component" value="Chromosome"/>
</dbReference>
<sequence length="55" mass="5731">MTEDGVIVAVVRIFMMDRGASGWNAGGKHWGCGPKQGAKSECGSRHLPGSATAEE</sequence>
<reference evidence="2 3" key="1">
    <citation type="journal article" date="2011" name="Microbiology">
        <title>Transcriptome response to different carbon sources in Acetobacter aceti.</title>
        <authorList>
            <person name="Sakurai K."/>
            <person name="Arai H."/>
            <person name="Ishii M."/>
            <person name="Igarashi Y."/>
        </authorList>
    </citation>
    <scope>NUCLEOTIDE SEQUENCE [LARGE SCALE GENOMIC DNA]</scope>
    <source>
        <strain evidence="2 3">NBRC 14818</strain>
    </source>
</reference>
<dbReference type="EMBL" id="AP023410">
    <property type="protein sequence ID" value="BCK74742.1"/>
    <property type="molecule type" value="Genomic_DNA"/>
</dbReference>
<protein>
    <recommendedName>
        <fullName evidence="4">Transposase</fullName>
    </recommendedName>
</protein>
<evidence type="ECO:0008006" key="4">
    <source>
        <dbReference type="Google" id="ProtNLM"/>
    </source>
</evidence>
<accession>A0AB33IFN0</accession>
<name>A0AB33IFN0_ACEAC</name>
<keyword evidence="3" id="KW-1185">Reference proteome</keyword>
<gene>
    <name evidence="2" type="ORF">EMQ_0348</name>
</gene>
<organism evidence="2 3">
    <name type="scientific">Acetobacter aceti NBRC 14818</name>
    <dbReference type="NCBI Taxonomy" id="887700"/>
    <lineage>
        <taxon>Bacteria</taxon>
        <taxon>Pseudomonadati</taxon>
        <taxon>Pseudomonadota</taxon>
        <taxon>Alphaproteobacteria</taxon>
        <taxon>Acetobacterales</taxon>
        <taxon>Acetobacteraceae</taxon>
        <taxon>Acetobacter</taxon>
        <taxon>Acetobacter subgen. Acetobacter</taxon>
    </lineage>
</organism>
<evidence type="ECO:0000313" key="3">
    <source>
        <dbReference type="Proteomes" id="UP000516424"/>
    </source>
</evidence>
<feature type="region of interest" description="Disordered" evidence="1">
    <location>
        <begin position="25"/>
        <end position="55"/>
    </location>
</feature>
<dbReference type="AlphaFoldDB" id="A0AB33IFN0"/>